<keyword evidence="1" id="KW-0472">Membrane</keyword>
<name>A0A9P6VVR8_RHOMI</name>
<comment type="caution">
    <text evidence="3">The sequence shown here is derived from an EMBL/GenBank/DDBJ whole genome shotgun (WGS) entry which is preliminary data.</text>
</comment>
<keyword evidence="4" id="KW-1185">Reference proteome</keyword>
<feature type="transmembrane region" description="Helical" evidence="1">
    <location>
        <begin position="86"/>
        <end position="105"/>
    </location>
</feature>
<reference evidence="3 4" key="1">
    <citation type="submission" date="2020-11" db="EMBL/GenBank/DDBJ databases">
        <title>Kefir isolates.</title>
        <authorList>
            <person name="Marcisauskas S."/>
            <person name="Kim Y."/>
            <person name="Blasche S."/>
        </authorList>
    </citation>
    <scope>NUCLEOTIDE SEQUENCE [LARGE SCALE GENOMIC DNA]</scope>
    <source>
        <strain evidence="3 4">KR</strain>
    </source>
</reference>
<proteinExistence type="predicted"/>
<evidence type="ECO:0000313" key="3">
    <source>
        <dbReference type="EMBL" id="KAG0655549.1"/>
    </source>
</evidence>
<dbReference type="OrthoDB" id="3352408at2759"/>
<protein>
    <submittedName>
        <fullName evidence="3">Sarcoplasmic/endoplasmic reticulum calcium ATPase 1</fullName>
    </submittedName>
</protein>
<keyword evidence="1" id="KW-1133">Transmembrane helix</keyword>
<dbReference type="Proteomes" id="UP000777482">
    <property type="component" value="Unassembled WGS sequence"/>
</dbReference>
<dbReference type="SMART" id="SM00831">
    <property type="entry name" value="Cation_ATPase_N"/>
    <property type="match status" value="1"/>
</dbReference>
<gene>
    <name evidence="3" type="primary">ATP2A1</name>
    <name evidence="3" type="ORF">C6P46_000837</name>
</gene>
<dbReference type="Gene3D" id="2.70.150.10">
    <property type="entry name" value="Calcium-transporting ATPase, cytoplasmic transduction domain A"/>
    <property type="match status" value="1"/>
</dbReference>
<dbReference type="GO" id="GO:0006811">
    <property type="term" value="P:monoatomic ion transport"/>
    <property type="evidence" value="ECO:0007669"/>
    <property type="project" value="UniProtKB-ARBA"/>
</dbReference>
<dbReference type="Pfam" id="PF00690">
    <property type="entry name" value="Cation_ATPase_N"/>
    <property type="match status" value="1"/>
</dbReference>
<dbReference type="InterPro" id="IPR023298">
    <property type="entry name" value="ATPase_P-typ_TM_dom_sf"/>
</dbReference>
<evidence type="ECO:0000256" key="1">
    <source>
        <dbReference type="SAM" id="Phobius"/>
    </source>
</evidence>
<keyword evidence="1" id="KW-0812">Transmembrane</keyword>
<evidence type="ECO:0000313" key="4">
    <source>
        <dbReference type="Proteomes" id="UP000777482"/>
    </source>
</evidence>
<dbReference type="SUPFAM" id="SSF81665">
    <property type="entry name" value="Calcium ATPase, transmembrane domain M"/>
    <property type="match status" value="1"/>
</dbReference>
<sequence length="133" mass="14405">MATLAHTKTPEQLAKEFHVNLSTGLSAAQAAEHQQKYGKNVLPDEPSPPLWKLILEQFKDQLVLILLASAGISLVLAYFEEGEDKATAYVEPIVILAILIANAWVGVAQETNAEKAIEASPPNCSAKSERANR</sequence>
<dbReference type="AlphaFoldDB" id="A0A9P6VVR8"/>
<dbReference type="EMBL" id="PUHQ01000117">
    <property type="protein sequence ID" value="KAG0655549.1"/>
    <property type="molecule type" value="Genomic_DNA"/>
</dbReference>
<feature type="transmembrane region" description="Helical" evidence="1">
    <location>
        <begin position="62"/>
        <end position="80"/>
    </location>
</feature>
<evidence type="ECO:0000259" key="2">
    <source>
        <dbReference type="SMART" id="SM00831"/>
    </source>
</evidence>
<accession>A0A9P6VVR8</accession>
<feature type="domain" description="Cation-transporting P-type ATPase N-terminal" evidence="2">
    <location>
        <begin position="4"/>
        <end position="78"/>
    </location>
</feature>
<dbReference type="Gene3D" id="1.20.1110.10">
    <property type="entry name" value="Calcium-transporting ATPase, transmembrane domain"/>
    <property type="match status" value="1"/>
</dbReference>
<dbReference type="PANTHER" id="PTHR42861">
    <property type="entry name" value="CALCIUM-TRANSPORTING ATPASE"/>
    <property type="match status" value="1"/>
</dbReference>
<dbReference type="InterPro" id="IPR004014">
    <property type="entry name" value="ATPase_P-typ_cation-transptr_N"/>
</dbReference>
<organism evidence="3 4">
    <name type="scientific">Rhodotorula mucilaginosa</name>
    <name type="common">Yeast</name>
    <name type="synonym">Rhodotorula rubra</name>
    <dbReference type="NCBI Taxonomy" id="5537"/>
    <lineage>
        <taxon>Eukaryota</taxon>
        <taxon>Fungi</taxon>
        <taxon>Dikarya</taxon>
        <taxon>Basidiomycota</taxon>
        <taxon>Pucciniomycotina</taxon>
        <taxon>Microbotryomycetes</taxon>
        <taxon>Sporidiobolales</taxon>
        <taxon>Sporidiobolaceae</taxon>
        <taxon>Rhodotorula</taxon>
    </lineage>
</organism>